<evidence type="ECO:0000313" key="5">
    <source>
        <dbReference type="EMBL" id="QJA06031.1"/>
    </source>
</evidence>
<keyword evidence="2 3" id="KW-0802">TPR repeat</keyword>
<dbReference type="SUPFAM" id="SSF48452">
    <property type="entry name" value="TPR-like"/>
    <property type="match status" value="1"/>
</dbReference>
<dbReference type="EMBL" id="CP042909">
    <property type="protein sequence ID" value="QJA06031.1"/>
    <property type="molecule type" value="Genomic_DNA"/>
</dbReference>
<sequence>MSPEELFEEGAFLLFKQQFEEAIVYLTKALEADPRLAKAYQARAAAYLKLERLEEAEADLNRALELEPENPRLYFRLGQVFYRRSQLTQQEEEKKALLEKALETFNRAIDLEPLYAAAFMARSQVYRDLGEEELADFDLDKAAAIQRETAKAKKIVDF</sequence>
<evidence type="ECO:0000256" key="2">
    <source>
        <dbReference type="ARBA" id="ARBA00022803"/>
    </source>
</evidence>
<dbReference type="PANTHER" id="PTHR44858:SF1">
    <property type="entry name" value="UDP-N-ACETYLGLUCOSAMINE--PEPTIDE N-ACETYLGLUCOSAMINYLTRANSFERASE SPINDLY-RELATED"/>
    <property type="match status" value="1"/>
</dbReference>
<feature type="coiled-coil region" evidence="4">
    <location>
        <begin position="36"/>
        <end position="108"/>
    </location>
</feature>
<reference evidence="5 6" key="1">
    <citation type="submission" date="2019-08" db="EMBL/GenBank/DDBJ databases">
        <title>Complete genome sequence of Thermosulfurimonas marina SU872T, an anaerobic thermophilic chemolithoautotrophic bacterium isolated from a shallow marine hydrothermal vent.</title>
        <authorList>
            <person name="Allioux M."/>
            <person name="Jebbar M."/>
            <person name="Slobodkina G."/>
            <person name="Slobodkin A."/>
            <person name="Moalic Y."/>
            <person name="Frolova A."/>
            <person name="Shao Z."/>
            <person name="Alain K."/>
        </authorList>
    </citation>
    <scope>NUCLEOTIDE SEQUENCE [LARGE SCALE GENOMIC DNA]</scope>
    <source>
        <strain evidence="5 6">SU872</strain>
    </source>
</reference>
<protein>
    <submittedName>
        <fullName evidence="5">Tetratricopeptide repeat protein</fullName>
    </submittedName>
</protein>
<evidence type="ECO:0000256" key="1">
    <source>
        <dbReference type="ARBA" id="ARBA00022737"/>
    </source>
</evidence>
<keyword evidence="6" id="KW-1185">Reference proteome</keyword>
<dbReference type="InterPro" id="IPR019734">
    <property type="entry name" value="TPR_rpt"/>
</dbReference>
<evidence type="ECO:0000313" key="6">
    <source>
        <dbReference type="Proteomes" id="UP000501253"/>
    </source>
</evidence>
<accession>A0A6H1WS74</accession>
<keyword evidence="4" id="KW-0175">Coiled coil</keyword>
<dbReference type="AlphaFoldDB" id="A0A6H1WS74"/>
<dbReference type="PANTHER" id="PTHR44858">
    <property type="entry name" value="TETRATRICOPEPTIDE REPEAT PROTEIN 6"/>
    <property type="match status" value="1"/>
</dbReference>
<dbReference type="Proteomes" id="UP000501253">
    <property type="component" value="Chromosome"/>
</dbReference>
<dbReference type="KEGG" id="tmai:FVE67_04130"/>
<feature type="repeat" description="TPR" evidence="3">
    <location>
        <begin position="3"/>
        <end position="36"/>
    </location>
</feature>
<name>A0A6H1WS74_9BACT</name>
<dbReference type="RefSeq" id="WP_168719386.1">
    <property type="nucleotide sequence ID" value="NZ_CP042909.1"/>
</dbReference>
<feature type="repeat" description="TPR" evidence="3">
    <location>
        <begin position="37"/>
        <end position="70"/>
    </location>
</feature>
<organism evidence="5 6">
    <name type="scientific">Thermosulfurimonas marina</name>
    <dbReference type="NCBI Taxonomy" id="2047767"/>
    <lineage>
        <taxon>Bacteria</taxon>
        <taxon>Pseudomonadati</taxon>
        <taxon>Thermodesulfobacteriota</taxon>
        <taxon>Thermodesulfobacteria</taxon>
        <taxon>Thermodesulfobacteriales</taxon>
        <taxon>Thermodesulfobacteriaceae</taxon>
        <taxon>Thermosulfurimonas</taxon>
    </lineage>
</organism>
<gene>
    <name evidence="5" type="ORF">FVE67_04130</name>
</gene>
<keyword evidence="1" id="KW-0677">Repeat</keyword>
<dbReference type="PROSITE" id="PS50293">
    <property type="entry name" value="TPR_REGION"/>
    <property type="match status" value="1"/>
</dbReference>
<proteinExistence type="predicted"/>
<dbReference type="Pfam" id="PF13414">
    <property type="entry name" value="TPR_11"/>
    <property type="match status" value="1"/>
</dbReference>
<dbReference type="SMART" id="SM00028">
    <property type="entry name" value="TPR"/>
    <property type="match status" value="4"/>
</dbReference>
<dbReference type="Pfam" id="PF13181">
    <property type="entry name" value="TPR_8"/>
    <property type="match status" value="2"/>
</dbReference>
<dbReference type="Gene3D" id="1.25.40.10">
    <property type="entry name" value="Tetratricopeptide repeat domain"/>
    <property type="match status" value="2"/>
</dbReference>
<dbReference type="InterPro" id="IPR050498">
    <property type="entry name" value="Ycf3"/>
</dbReference>
<evidence type="ECO:0000256" key="4">
    <source>
        <dbReference type="SAM" id="Coils"/>
    </source>
</evidence>
<evidence type="ECO:0000256" key="3">
    <source>
        <dbReference type="PROSITE-ProRule" id="PRU00339"/>
    </source>
</evidence>
<dbReference type="PROSITE" id="PS50005">
    <property type="entry name" value="TPR"/>
    <property type="match status" value="2"/>
</dbReference>
<dbReference type="InterPro" id="IPR011990">
    <property type="entry name" value="TPR-like_helical_dom_sf"/>
</dbReference>